<dbReference type="PANTHER" id="PTHR47545:SF1">
    <property type="entry name" value="MULTIFUNCTIONAL CCA PROTEIN"/>
    <property type="match status" value="1"/>
</dbReference>
<name>D5X5G3_THIK1</name>
<feature type="binding site" evidence="11">
    <location>
        <position position="100"/>
    </location>
    <ligand>
        <name>CTP</name>
        <dbReference type="ChEBI" id="CHEBI:37563"/>
    </ligand>
</feature>
<dbReference type="EC" id="2.7.7.72" evidence="11"/>
<comment type="subunit">
    <text evidence="11">Monomer. Can also form homodimers and oligomers.</text>
</comment>
<keyword evidence="7 11" id="KW-0692">RNA repair</keyword>
<dbReference type="BioCyc" id="TINT75379:TINT_RS12595-MONOMER"/>
<dbReference type="GO" id="GO:0000049">
    <property type="term" value="F:tRNA binding"/>
    <property type="evidence" value="ECO:0007669"/>
    <property type="project" value="UniProtKB-UniRule"/>
</dbReference>
<evidence type="ECO:0000256" key="3">
    <source>
        <dbReference type="ARBA" id="ARBA00022694"/>
    </source>
</evidence>
<dbReference type="InterPro" id="IPR032828">
    <property type="entry name" value="PolyA_RNA-bd"/>
</dbReference>
<accession>D5X5G3</accession>
<dbReference type="KEGG" id="tin:Tint_2515"/>
<dbReference type="Pfam" id="PF01966">
    <property type="entry name" value="HD"/>
    <property type="match status" value="1"/>
</dbReference>
<dbReference type="GO" id="GO:0004810">
    <property type="term" value="F:CCA tRNA nucleotidyltransferase activity"/>
    <property type="evidence" value="ECO:0007669"/>
    <property type="project" value="UniProtKB-UniRule"/>
</dbReference>
<evidence type="ECO:0000256" key="6">
    <source>
        <dbReference type="ARBA" id="ARBA00022741"/>
    </source>
</evidence>
<comment type="catalytic activity">
    <reaction evidence="11">
        <text>a tRNA with a 3' CCA end + 2 CTP + ATP = a tRNA with a 3' CCACCA end + 3 diphosphate</text>
        <dbReference type="Rhea" id="RHEA:76235"/>
        <dbReference type="Rhea" id="RHEA-COMP:10468"/>
        <dbReference type="Rhea" id="RHEA-COMP:18655"/>
        <dbReference type="ChEBI" id="CHEBI:30616"/>
        <dbReference type="ChEBI" id="CHEBI:33019"/>
        <dbReference type="ChEBI" id="CHEBI:37563"/>
        <dbReference type="ChEBI" id="CHEBI:83071"/>
        <dbReference type="ChEBI" id="CHEBI:195187"/>
    </reaction>
</comment>
<proteinExistence type="inferred from homology"/>
<dbReference type="EC" id="3.1.4.-" evidence="11"/>
<dbReference type="HOGENOM" id="CLU_015961_1_1_4"/>
<feature type="binding site" evidence="11">
    <location>
        <position position="17"/>
    </location>
    <ligand>
        <name>ATP</name>
        <dbReference type="ChEBI" id="CHEBI:30616"/>
    </ligand>
</feature>
<dbReference type="PROSITE" id="PS51831">
    <property type="entry name" value="HD"/>
    <property type="match status" value="1"/>
</dbReference>
<evidence type="ECO:0000256" key="4">
    <source>
        <dbReference type="ARBA" id="ARBA00022695"/>
    </source>
</evidence>
<feature type="binding site" evidence="11">
    <location>
        <position position="32"/>
    </location>
    <ligand>
        <name>Mg(2+)</name>
        <dbReference type="ChEBI" id="CHEBI:18420"/>
    </ligand>
</feature>
<dbReference type="SUPFAM" id="SSF81891">
    <property type="entry name" value="Poly A polymerase C-terminal region-like"/>
    <property type="match status" value="1"/>
</dbReference>
<dbReference type="CDD" id="cd05398">
    <property type="entry name" value="NT_ClassII-CCAase"/>
    <property type="match status" value="1"/>
</dbReference>
<dbReference type="NCBIfam" id="NF008137">
    <property type="entry name" value="PRK10885.1"/>
    <property type="match status" value="1"/>
</dbReference>
<dbReference type="EC" id="3.1.3.-" evidence="11"/>
<dbReference type="GO" id="GO:0004112">
    <property type="term" value="F:cyclic-nucleotide phosphodiesterase activity"/>
    <property type="evidence" value="ECO:0007669"/>
    <property type="project" value="UniProtKB-UniRule"/>
</dbReference>
<comment type="cofactor">
    <cofactor evidence="11">
        <name>Mg(2+)</name>
        <dbReference type="ChEBI" id="CHEBI:18420"/>
    </cofactor>
    <text evidence="11">Magnesium is required for nucleotidyltransferase activity.</text>
</comment>
<feature type="binding site" evidence="11">
    <location>
        <position position="30"/>
    </location>
    <ligand>
        <name>Mg(2+)</name>
        <dbReference type="ChEBI" id="CHEBI:18420"/>
    </ligand>
</feature>
<dbReference type="GO" id="GO:0042245">
    <property type="term" value="P:RNA repair"/>
    <property type="evidence" value="ECO:0007669"/>
    <property type="project" value="UniProtKB-KW"/>
</dbReference>
<keyword evidence="4 11" id="KW-0548">Nucleotidyltransferase</keyword>
<keyword evidence="5 11" id="KW-0479">Metal-binding</keyword>
<dbReference type="Gene3D" id="1.10.3090.10">
    <property type="entry name" value="cca-adding enzyme, domain 2"/>
    <property type="match status" value="1"/>
</dbReference>
<dbReference type="SMART" id="SM00471">
    <property type="entry name" value="HDc"/>
    <property type="match status" value="1"/>
</dbReference>
<feature type="binding site" evidence="11">
    <location>
        <position position="20"/>
    </location>
    <ligand>
        <name>CTP</name>
        <dbReference type="ChEBI" id="CHEBI:37563"/>
    </ligand>
</feature>
<dbReference type="Pfam" id="PF01743">
    <property type="entry name" value="PolyA_pol"/>
    <property type="match status" value="1"/>
</dbReference>
<keyword evidence="8 11" id="KW-0067">ATP-binding</keyword>
<feature type="binding site" evidence="11">
    <location>
        <position position="146"/>
    </location>
    <ligand>
        <name>CTP</name>
        <dbReference type="ChEBI" id="CHEBI:37563"/>
    </ligand>
</feature>
<keyword evidence="11" id="KW-0511">Multifunctional enzyme</keyword>
<keyword evidence="9 11" id="KW-0460">Magnesium</keyword>
<evidence type="ECO:0000256" key="5">
    <source>
        <dbReference type="ARBA" id="ARBA00022723"/>
    </source>
</evidence>
<keyword evidence="1 11" id="KW-0533">Nickel</keyword>
<feature type="domain" description="HD" evidence="12">
    <location>
        <begin position="235"/>
        <end position="336"/>
    </location>
</feature>
<dbReference type="InterPro" id="IPR050124">
    <property type="entry name" value="tRNA_CCA-adding_enzyme"/>
</dbReference>
<comment type="domain">
    <text evidence="11">Comprises two domains: an N-terminal domain containing the nucleotidyltransferase activity and a C-terminal HD domain associated with both phosphodiesterase and phosphatase activities.</text>
</comment>
<comment type="similarity">
    <text evidence="11">Belongs to the tRNA nucleotidyltransferase/poly(A) polymerase family. Bacterial CCA-adding enzyme type 1 subfamily.</text>
</comment>
<dbReference type="PIRSF" id="PIRSF000813">
    <property type="entry name" value="CCA_bact"/>
    <property type="match status" value="1"/>
</dbReference>
<feature type="binding site" evidence="11">
    <location>
        <position position="17"/>
    </location>
    <ligand>
        <name>CTP</name>
        <dbReference type="ChEBI" id="CHEBI:37563"/>
    </ligand>
</feature>
<reference evidence="13" key="1">
    <citation type="submission" date="2010-04" db="EMBL/GenBank/DDBJ databases">
        <title>Complete sequence of Thiomonas intermedia K12.</title>
        <authorList>
            <consortium name="US DOE Joint Genome Institute"/>
            <person name="Lucas S."/>
            <person name="Copeland A."/>
            <person name="Lapidus A."/>
            <person name="Cheng J.-F."/>
            <person name="Bruce D."/>
            <person name="Goodwin L."/>
            <person name="Pitluck S."/>
            <person name="Davenport K."/>
            <person name="Detter J.C."/>
            <person name="Han C."/>
            <person name="Tapia R."/>
            <person name="Land M."/>
            <person name="Hauser L."/>
            <person name="Kyrpides N."/>
            <person name="Ovchinnikova G."/>
            <person name="Kerfeld C.A."/>
            <person name="Cannon G.C."/>
            <person name="Heinhorst S."/>
            <person name="Woyke T."/>
        </authorList>
    </citation>
    <scope>NUCLEOTIDE SEQUENCE [LARGE SCALE GENOMIC DNA]</scope>
    <source>
        <strain evidence="13">K12</strain>
    </source>
</reference>
<dbReference type="GO" id="GO:0001680">
    <property type="term" value="P:tRNA 3'-terminal CCA addition"/>
    <property type="evidence" value="ECO:0007669"/>
    <property type="project" value="UniProtKB-UniRule"/>
</dbReference>
<dbReference type="InterPro" id="IPR002646">
    <property type="entry name" value="PolA_pol_head_dom"/>
</dbReference>
<feature type="binding site" evidence="11">
    <location>
        <position position="149"/>
    </location>
    <ligand>
        <name>CTP</name>
        <dbReference type="ChEBI" id="CHEBI:37563"/>
    </ligand>
</feature>
<feature type="binding site" evidence="11">
    <location>
        <position position="100"/>
    </location>
    <ligand>
        <name>ATP</name>
        <dbReference type="ChEBI" id="CHEBI:30616"/>
    </ligand>
</feature>
<comment type="function">
    <text evidence="11">Catalyzes the addition and repair of the essential 3'-terminal CCA sequence in tRNAs without using a nucleic acid template. Adds these three nucleotides in the order of C, C, and A to the tRNA nucleotide-73, using CTP and ATP as substrates and producing inorganic pyrophosphate. tRNA 3'-terminal CCA addition is required both for tRNA processing and repair. Also involved in tRNA surveillance by mediating tandem CCA addition to generate a CCACCA at the 3' terminus of unstable tRNAs. While stable tRNAs receive only 3'-terminal CCA, unstable tRNAs are marked with CCACCA and rapidly degraded.</text>
</comment>
<evidence type="ECO:0000256" key="2">
    <source>
        <dbReference type="ARBA" id="ARBA00022679"/>
    </source>
</evidence>
<keyword evidence="3 11" id="KW-0819">tRNA processing</keyword>
<dbReference type="CDD" id="cd00077">
    <property type="entry name" value="HDc"/>
    <property type="match status" value="1"/>
</dbReference>
<feature type="binding site" evidence="11">
    <location>
        <position position="149"/>
    </location>
    <ligand>
        <name>ATP</name>
        <dbReference type="ChEBI" id="CHEBI:30616"/>
    </ligand>
</feature>
<evidence type="ECO:0000256" key="8">
    <source>
        <dbReference type="ARBA" id="ARBA00022840"/>
    </source>
</evidence>
<dbReference type="STRING" id="75379.Tint_2515"/>
<gene>
    <name evidence="11" type="primary">cca</name>
    <name evidence="13" type="ordered locus">Tint_2515</name>
</gene>
<dbReference type="InterPro" id="IPR006674">
    <property type="entry name" value="HD_domain"/>
</dbReference>
<dbReference type="SUPFAM" id="SSF81301">
    <property type="entry name" value="Nucleotidyltransferase"/>
    <property type="match status" value="1"/>
</dbReference>
<dbReference type="eggNOG" id="COG0617">
    <property type="taxonomic scope" value="Bacteria"/>
</dbReference>
<dbReference type="GO" id="GO:0005524">
    <property type="term" value="F:ATP binding"/>
    <property type="evidence" value="ECO:0007669"/>
    <property type="project" value="UniProtKB-UniRule"/>
</dbReference>
<dbReference type="AlphaFoldDB" id="D5X5G3"/>
<keyword evidence="6 11" id="KW-0547">Nucleotide-binding</keyword>
<feature type="binding site" evidence="11">
    <location>
        <position position="146"/>
    </location>
    <ligand>
        <name>ATP</name>
        <dbReference type="ChEBI" id="CHEBI:30616"/>
    </ligand>
</feature>
<dbReference type="Pfam" id="PF12627">
    <property type="entry name" value="PolyA_pol_RNAbd"/>
    <property type="match status" value="1"/>
</dbReference>
<dbReference type="InterPro" id="IPR012006">
    <property type="entry name" value="CCA_bact"/>
</dbReference>
<keyword evidence="2 11" id="KW-0808">Transferase</keyword>
<dbReference type="GO" id="GO:0160016">
    <property type="term" value="F:CCACCA tRNA nucleotidyltransferase activity"/>
    <property type="evidence" value="ECO:0007669"/>
    <property type="project" value="RHEA"/>
</dbReference>
<keyword evidence="10 11" id="KW-0694">RNA-binding</keyword>
<dbReference type="GO" id="GO:0016791">
    <property type="term" value="F:phosphatase activity"/>
    <property type="evidence" value="ECO:0007669"/>
    <property type="project" value="UniProtKB-UniRule"/>
</dbReference>
<evidence type="ECO:0000256" key="1">
    <source>
        <dbReference type="ARBA" id="ARBA00022596"/>
    </source>
</evidence>
<evidence type="ECO:0000256" key="9">
    <source>
        <dbReference type="ARBA" id="ARBA00022842"/>
    </source>
</evidence>
<dbReference type="GO" id="GO:0000287">
    <property type="term" value="F:magnesium ion binding"/>
    <property type="evidence" value="ECO:0007669"/>
    <property type="project" value="UniProtKB-UniRule"/>
</dbReference>
<evidence type="ECO:0000259" key="12">
    <source>
        <dbReference type="PROSITE" id="PS51831"/>
    </source>
</evidence>
<comment type="miscellaneous">
    <text evidence="11">A single active site specifically recognizes both ATP and CTP and is responsible for their addition.</text>
</comment>
<dbReference type="InterPro" id="IPR043519">
    <property type="entry name" value="NT_sf"/>
</dbReference>
<evidence type="ECO:0000313" key="13">
    <source>
        <dbReference type="EMBL" id="ADG31856.1"/>
    </source>
</evidence>
<evidence type="ECO:0000256" key="10">
    <source>
        <dbReference type="ARBA" id="ARBA00022884"/>
    </source>
</evidence>
<comment type="cofactor">
    <cofactor evidence="11">
        <name>Ni(2+)</name>
        <dbReference type="ChEBI" id="CHEBI:49786"/>
    </cofactor>
    <text evidence="11">Nickel for phosphatase activity.</text>
</comment>
<dbReference type="PANTHER" id="PTHR47545">
    <property type="entry name" value="MULTIFUNCTIONAL CCA PROTEIN"/>
    <property type="match status" value="1"/>
</dbReference>
<dbReference type="Gene3D" id="3.30.460.10">
    <property type="entry name" value="Beta Polymerase, domain 2"/>
    <property type="match status" value="1"/>
</dbReference>
<evidence type="ECO:0000256" key="7">
    <source>
        <dbReference type="ARBA" id="ARBA00022800"/>
    </source>
</evidence>
<dbReference type="InterPro" id="IPR003607">
    <property type="entry name" value="HD/PDEase_dom"/>
</dbReference>
<feature type="binding site" evidence="11">
    <location>
        <position position="20"/>
    </location>
    <ligand>
        <name>ATP</name>
        <dbReference type="ChEBI" id="CHEBI:30616"/>
    </ligand>
</feature>
<dbReference type="EMBL" id="CP002021">
    <property type="protein sequence ID" value="ADG31856.1"/>
    <property type="molecule type" value="Genomic_DNA"/>
</dbReference>
<protein>
    <recommendedName>
        <fullName evidence="11">Multifunctional CCA protein</fullName>
    </recommendedName>
    <domain>
        <recommendedName>
            <fullName evidence="11">CCA-adding enzyme</fullName>
            <ecNumber evidence="11">2.7.7.72</ecNumber>
        </recommendedName>
        <alternativeName>
            <fullName evidence="11">CCA tRNA nucleotidyltransferase</fullName>
        </alternativeName>
        <alternativeName>
            <fullName evidence="11">tRNA CCA-pyrophosphorylase</fullName>
        </alternativeName>
        <alternativeName>
            <fullName evidence="11">tRNA adenylyl-/cytidylyl-transferase</fullName>
        </alternativeName>
        <alternativeName>
            <fullName evidence="11">tRNA nucleotidyltransferase</fullName>
        </alternativeName>
        <alternativeName>
            <fullName evidence="11">tRNA-NT</fullName>
        </alternativeName>
    </domain>
    <domain>
        <recommendedName>
            <fullName evidence="11">2'-nucleotidase</fullName>
            <ecNumber evidence="11">3.1.3.-</ecNumber>
        </recommendedName>
    </domain>
    <domain>
        <recommendedName>
            <fullName evidence="11">2',3'-cyclic phosphodiesterase</fullName>
            <ecNumber evidence="11">3.1.4.-</ecNumber>
        </recommendedName>
    </domain>
    <domain>
        <recommendedName>
            <fullName evidence="11">Phosphatase</fullName>
        </recommendedName>
    </domain>
</protein>
<evidence type="ECO:0000256" key="11">
    <source>
        <dbReference type="HAMAP-Rule" id="MF_01261"/>
    </source>
</evidence>
<organism evidence="13">
    <name type="scientific">Thiomonas intermedia (strain K12)</name>
    <name type="common">Thiobacillus intermedius</name>
    <dbReference type="NCBI Taxonomy" id="75379"/>
    <lineage>
        <taxon>Bacteria</taxon>
        <taxon>Pseudomonadati</taxon>
        <taxon>Pseudomonadota</taxon>
        <taxon>Betaproteobacteria</taxon>
        <taxon>Burkholderiales</taxon>
        <taxon>Thiomonas</taxon>
    </lineage>
</organism>
<sequence>MTSSVVHPPGRSFVVGGAVRDALLGRPHGDRDWVVVGATPQQMIDAGFLPVGRDFPVFLHPQTHEEFALARTERKTAPGYRGFVVQAAPEVTLGEDLLRRDLTINAMARAADGTLIDPYGGQRDLQARVLRHVSAAFAEDPVRILRLARFAARFGDFSVAPETMDLMRHMVHAGEVDALVPERVWQELARGLMEPQPQRLFAVLRECGALARLLPELDRLWGVPQRADYHPEIDTGVHVMLVLQAAVALDAPLVVRWACLMHDLGKGTTPVDVLPRHIGHEQRSVALAAEVARRLRVPTDCAELAAVVAAEHGNIHRCLGFGAEATLRLLQRCDALRRPERFAQALLACEADHRGRGGDFPQQPYPQRARLLAALDAAQGVDAGAIAQQVTQSGGKATAIAQAVQAARELAVALQLPPLMAG</sequence>
<dbReference type="HAMAP" id="MF_01261">
    <property type="entry name" value="CCA_bact_type1"/>
    <property type="match status" value="1"/>
</dbReference>
<keyword evidence="11 13" id="KW-0378">Hydrolase</keyword>
<comment type="catalytic activity">
    <reaction evidence="11">
        <text>a tRNA precursor + 2 CTP + ATP = a tRNA with a 3' CCA end + 3 diphosphate</text>
        <dbReference type="Rhea" id="RHEA:14433"/>
        <dbReference type="Rhea" id="RHEA-COMP:10465"/>
        <dbReference type="Rhea" id="RHEA-COMP:10468"/>
        <dbReference type="ChEBI" id="CHEBI:30616"/>
        <dbReference type="ChEBI" id="CHEBI:33019"/>
        <dbReference type="ChEBI" id="CHEBI:37563"/>
        <dbReference type="ChEBI" id="CHEBI:74896"/>
        <dbReference type="ChEBI" id="CHEBI:83071"/>
        <dbReference type="EC" id="2.7.7.72"/>
    </reaction>
</comment>